<evidence type="ECO:0000256" key="1">
    <source>
        <dbReference type="ARBA" id="ARBA00007626"/>
    </source>
</evidence>
<feature type="repeat" description="PPR" evidence="3">
    <location>
        <begin position="274"/>
        <end position="308"/>
    </location>
</feature>
<evidence type="ECO:0000313" key="5">
    <source>
        <dbReference type="Proteomes" id="UP001202328"/>
    </source>
</evidence>
<evidence type="ECO:0000256" key="3">
    <source>
        <dbReference type="PROSITE-ProRule" id="PRU00708"/>
    </source>
</evidence>
<proteinExistence type="inferred from homology"/>
<feature type="repeat" description="PPR" evidence="3">
    <location>
        <begin position="379"/>
        <end position="413"/>
    </location>
</feature>
<dbReference type="InterPro" id="IPR002885">
    <property type="entry name" value="PPR_rpt"/>
</dbReference>
<evidence type="ECO:0008006" key="6">
    <source>
        <dbReference type="Google" id="ProtNLM"/>
    </source>
</evidence>
<name>A0AAD4SZC6_9MAGN</name>
<dbReference type="PROSITE" id="PS51375">
    <property type="entry name" value="PPR"/>
    <property type="match status" value="6"/>
</dbReference>
<dbReference type="Pfam" id="PF13812">
    <property type="entry name" value="PPR_3"/>
    <property type="match status" value="1"/>
</dbReference>
<protein>
    <recommendedName>
        <fullName evidence="6">Pentatricopeptide repeat-containing protein</fullName>
    </recommendedName>
</protein>
<evidence type="ECO:0000313" key="4">
    <source>
        <dbReference type="EMBL" id="KAI3928060.1"/>
    </source>
</evidence>
<dbReference type="EMBL" id="JAJJMB010007708">
    <property type="protein sequence ID" value="KAI3928060.1"/>
    <property type="molecule type" value="Genomic_DNA"/>
</dbReference>
<accession>A0AAD4SZC6</accession>
<feature type="repeat" description="PPR" evidence="3">
    <location>
        <begin position="309"/>
        <end position="343"/>
    </location>
</feature>
<gene>
    <name evidence="4" type="ORF">MKW98_023661</name>
</gene>
<dbReference type="Gene3D" id="1.25.40.10">
    <property type="entry name" value="Tetratricopeptide repeat domain"/>
    <property type="match status" value="3"/>
</dbReference>
<feature type="repeat" description="PPR" evidence="3">
    <location>
        <begin position="344"/>
        <end position="378"/>
    </location>
</feature>
<evidence type="ECO:0000256" key="2">
    <source>
        <dbReference type="ARBA" id="ARBA00022737"/>
    </source>
</evidence>
<dbReference type="Pfam" id="PF13041">
    <property type="entry name" value="PPR_2"/>
    <property type="match status" value="1"/>
</dbReference>
<dbReference type="Pfam" id="PF01535">
    <property type="entry name" value="PPR"/>
    <property type="match status" value="1"/>
</dbReference>
<dbReference type="AlphaFoldDB" id="A0AAD4SZC6"/>
<feature type="repeat" description="PPR" evidence="3">
    <location>
        <begin position="414"/>
        <end position="448"/>
    </location>
</feature>
<dbReference type="PANTHER" id="PTHR47447">
    <property type="entry name" value="OS03G0856100 PROTEIN"/>
    <property type="match status" value="1"/>
</dbReference>
<comment type="caution">
    <text evidence="4">The sequence shown here is derived from an EMBL/GenBank/DDBJ whole genome shotgun (WGS) entry which is preliminary data.</text>
</comment>
<keyword evidence="2" id="KW-0677">Repeat</keyword>
<dbReference type="NCBIfam" id="TIGR00756">
    <property type="entry name" value="PPR"/>
    <property type="match status" value="5"/>
</dbReference>
<keyword evidence="5" id="KW-1185">Reference proteome</keyword>
<organism evidence="4 5">
    <name type="scientific">Papaver atlanticum</name>
    <dbReference type="NCBI Taxonomy" id="357466"/>
    <lineage>
        <taxon>Eukaryota</taxon>
        <taxon>Viridiplantae</taxon>
        <taxon>Streptophyta</taxon>
        <taxon>Embryophyta</taxon>
        <taxon>Tracheophyta</taxon>
        <taxon>Spermatophyta</taxon>
        <taxon>Magnoliopsida</taxon>
        <taxon>Ranunculales</taxon>
        <taxon>Papaveraceae</taxon>
        <taxon>Papaveroideae</taxon>
        <taxon>Papaver</taxon>
    </lineage>
</organism>
<dbReference type="PANTHER" id="PTHR47447:SF28">
    <property type="entry name" value="PENTACOTRIPEPTIDE-REPEAT REGION OF PRORP DOMAIN-CONTAINING PROTEIN"/>
    <property type="match status" value="1"/>
</dbReference>
<feature type="repeat" description="PPR" evidence="3">
    <location>
        <begin position="449"/>
        <end position="483"/>
    </location>
</feature>
<reference evidence="4" key="1">
    <citation type="submission" date="2022-04" db="EMBL/GenBank/DDBJ databases">
        <title>A functionally conserved STORR gene fusion in Papaver species that diverged 16.8 million years ago.</title>
        <authorList>
            <person name="Catania T."/>
        </authorList>
    </citation>
    <scope>NUCLEOTIDE SEQUENCE</scope>
    <source>
        <strain evidence="4">S-188037</strain>
    </source>
</reference>
<dbReference type="InterPro" id="IPR011990">
    <property type="entry name" value="TPR-like_helical_dom_sf"/>
</dbReference>
<sequence>MNSMVLFGRRISLRFSSYRCISRFICDDSSFRNSGCKNGVISDEEFNKRSSVFGFDSDGNDIVEEILLGVPSSSNEDEETDGEYFSSKRKLLPDYVSDTDRVFKILQQDGIGFNTILELNNLGLNVSNNLVREVLLRILKSVNHTNKLRCARLAYKFFRWSAQQENYRHTANAYHLAMKIFADCQVLHVMKKVYYEMTENNYQITARTFNILISACGEVRSARSTIESFIKSEFFYHRPFKHSFNAILHSLLVMNQYQLIEWVYKEKRNGFTPDDLTYNILLCTKYRLENFDQFYALLEEMGRNGFVPDLHTYNILLHVCAKANKPVSVLQQLNDMRNAGCDPSVLHFTSIIDGFGRAGNLFACEYFFEEMIKTGCLPDVVCYTVLIRVYIEAGDLEKAQGKFDEMFVKGQLPNVFTYSTMIRGLCIAEKFDEAHTMLQEMESRGCNPNFVVYSTLVYNMRKAGRLTEADEIIREMVEKGRYIHHLSEFKMYRYRR</sequence>
<comment type="similarity">
    <text evidence="1">Belongs to the PPR family. P subfamily.</text>
</comment>
<dbReference type="Proteomes" id="UP001202328">
    <property type="component" value="Unassembled WGS sequence"/>
</dbReference>